<proteinExistence type="predicted"/>
<dbReference type="EMBL" id="NBNE01000290">
    <property type="protein sequence ID" value="OWZ20784.1"/>
    <property type="molecule type" value="Genomic_DNA"/>
</dbReference>
<evidence type="ECO:0000313" key="3">
    <source>
        <dbReference type="Proteomes" id="UP000198211"/>
    </source>
</evidence>
<evidence type="ECO:0000256" key="1">
    <source>
        <dbReference type="SAM" id="MobiDB-lite"/>
    </source>
</evidence>
<keyword evidence="3" id="KW-1185">Reference proteome</keyword>
<reference evidence="3" key="1">
    <citation type="submission" date="2017-03" db="EMBL/GenBank/DDBJ databases">
        <title>Phytopthora megakarya and P. palmivora, two closely related causual agents of cacao black pod achieved similar genome size and gene model numbers by different mechanisms.</title>
        <authorList>
            <person name="Ali S."/>
            <person name="Shao J."/>
            <person name="Larry D.J."/>
            <person name="Kronmiller B."/>
            <person name="Shen D."/>
            <person name="Strem M.D."/>
            <person name="Melnick R.L."/>
            <person name="Guiltinan M.J."/>
            <person name="Tyler B.M."/>
            <person name="Meinhardt L.W."/>
            <person name="Bailey B.A."/>
        </authorList>
    </citation>
    <scope>NUCLEOTIDE SEQUENCE [LARGE SCALE GENOMIC DNA]</scope>
    <source>
        <strain evidence="3">zdho120</strain>
    </source>
</reference>
<accession>A0A225WT18</accession>
<comment type="caution">
    <text evidence="2">The sequence shown here is derived from an EMBL/GenBank/DDBJ whole genome shotgun (WGS) entry which is preliminary data.</text>
</comment>
<name>A0A225WT18_9STRA</name>
<sequence>MSASPNPRKQRRAILQEAKPDSRSSSEVGDAVVEDLSVSLTCVFERDANMMNHCADKCTYLNSDEGLDMWEDHEDDDEDDYSDDDYWVEDWSIGELSGEESSDDGRVELAESVCYTLAQSKKALATMMKID</sequence>
<feature type="region of interest" description="Disordered" evidence="1">
    <location>
        <begin position="1"/>
        <end position="30"/>
    </location>
</feature>
<dbReference type="Proteomes" id="UP000198211">
    <property type="component" value="Unassembled WGS sequence"/>
</dbReference>
<evidence type="ECO:0000313" key="2">
    <source>
        <dbReference type="EMBL" id="OWZ20784.1"/>
    </source>
</evidence>
<dbReference type="OrthoDB" id="127409at2759"/>
<dbReference type="AlphaFoldDB" id="A0A225WT18"/>
<gene>
    <name evidence="2" type="ORF">PHMEG_0004758</name>
</gene>
<organism evidence="2 3">
    <name type="scientific">Phytophthora megakarya</name>
    <dbReference type="NCBI Taxonomy" id="4795"/>
    <lineage>
        <taxon>Eukaryota</taxon>
        <taxon>Sar</taxon>
        <taxon>Stramenopiles</taxon>
        <taxon>Oomycota</taxon>
        <taxon>Peronosporomycetes</taxon>
        <taxon>Peronosporales</taxon>
        <taxon>Peronosporaceae</taxon>
        <taxon>Phytophthora</taxon>
    </lineage>
</organism>
<protein>
    <submittedName>
        <fullName evidence="2">Uncharacterized protein</fullName>
    </submittedName>
</protein>